<dbReference type="Proteomes" id="UP000275368">
    <property type="component" value="Chromosome"/>
</dbReference>
<dbReference type="Pfam" id="PF03323">
    <property type="entry name" value="GerA"/>
    <property type="match status" value="1"/>
</dbReference>
<organism evidence="3 4">
    <name type="scientific">Paenibacillus baekrokdamisoli</name>
    <dbReference type="NCBI Taxonomy" id="1712516"/>
    <lineage>
        <taxon>Bacteria</taxon>
        <taxon>Bacillati</taxon>
        <taxon>Bacillota</taxon>
        <taxon>Bacilli</taxon>
        <taxon>Bacillales</taxon>
        <taxon>Paenibacillaceae</taxon>
        <taxon>Paenibacillus</taxon>
    </lineage>
</organism>
<dbReference type="GO" id="GO:0009847">
    <property type="term" value="P:spore germination"/>
    <property type="evidence" value="ECO:0007669"/>
    <property type="project" value="InterPro"/>
</dbReference>
<evidence type="ECO:0000256" key="1">
    <source>
        <dbReference type="ARBA" id="ARBA00005278"/>
    </source>
</evidence>
<proteinExistence type="inferred from homology"/>
<dbReference type="InterPro" id="IPR050768">
    <property type="entry name" value="UPF0353/GerABKA_families"/>
</dbReference>
<keyword evidence="4" id="KW-1185">Reference proteome</keyword>
<name>A0A3G9J6U7_9BACL</name>
<evidence type="ECO:0000256" key="2">
    <source>
        <dbReference type="ARBA" id="ARBA00023136"/>
    </source>
</evidence>
<dbReference type="GO" id="GO:0016020">
    <property type="term" value="C:membrane"/>
    <property type="evidence" value="ECO:0007669"/>
    <property type="project" value="InterPro"/>
</dbReference>
<dbReference type="PANTHER" id="PTHR22550:SF5">
    <property type="entry name" value="LEUCINE ZIPPER PROTEIN 4"/>
    <property type="match status" value="1"/>
</dbReference>
<comment type="similarity">
    <text evidence="1">Belongs to the GerABKA family.</text>
</comment>
<dbReference type="EMBL" id="AP019308">
    <property type="protein sequence ID" value="BBH18749.1"/>
    <property type="molecule type" value="Genomic_DNA"/>
</dbReference>
<evidence type="ECO:0000313" key="4">
    <source>
        <dbReference type="Proteomes" id="UP000275368"/>
    </source>
</evidence>
<dbReference type="PANTHER" id="PTHR22550">
    <property type="entry name" value="SPORE GERMINATION PROTEIN"/>
    <property type="match status" value="1"/>
</dbReference>
<protein>
    <submittedName>
        <fullName evidence="3">Germination protein KA</fullName>
    </submittedName>
</protein>
<sequence>MVDIFKKITSNNQPQNKPNIEMEVYSSLQENMEYIQNQLFHSSDLKWRSIRFNQREGLIFYLESVSDQQRIQKEIIQPIEEKKEGDLDGVITSLEIKRKSILSQVPHALVQGNCALLFEGISDAHIIDVMSVYKRSISEPVNEGVARGAHDGFIEHLITNLYLVRKRISNPDLVVRYYQVGEATKTKLALLYMQDLANSDLVKEVDHRLGSISIDSIITPGFTAELIEENPFSLFPQILFTERPDRAVAHLMEGRVVILSDGDPTALILPVTFFAFYQSPDDYQSRWIIGSVIRLIRLASFVIASLLPALYIAIIGFHPEILPAKLIYTVKGSIDKVPIPPILEALLMQVALELLREAGLRLPNRVGQTIGIVGGLVIGDAVVRAGLVSYPMVIVISLTAISSFVVPSSEMSSTIRILGFPLMILASMFGLIGIVFGLLFIFIHLCKLECFGTPYFAPVMPLRIKDLKDTFVRFPIWSLNQRPHDSHPKKLTQERNSREWEHDDHRKE</sequence>
<keyword evidence="2" id="KW-0472">Membrane</keyword>
<dbReference type="InterPro" id="IPR004995">
    <property type="entry name" value="Spore_Ger"/>
</dbReference>
<evidence type="ECO:0000313" key="3">
    <source>
        <dbReference type="EMBL" id="BBH18749.1"/>
    </source>
</evidence>
<reference evidence="3 4" key="1">
    <citation type="submission" date="2018-11" db="EMBL/GenBank/DDBJ databases">
        <title>Complete genome sequence of Paenibacillus baekrokdamisoli strain KCTC 33723.</title>
        <authorList>
            <person name="Kang S.W."/>
            <person name="Lee K.C."/>
            <person name="Kim K.K."/>
            <person name="Kim J.S."/>
            <person name="Kim D.S."/>
            <person name="Ko S.H."/>
            <person name="Yang S.H."/>
            <person name="Lee J.S."/>
        </authorList>
    </citation>
    <scope>NUCLEOTIDE SEQUENCE [LARGE SCALE GENOMIC DNA]</scope>
    <source>
        <strain evidence="3 4">KCTC 33723</strain>
    </source>
</reference>
<gene>
    <name evidence="3" type="ORF">Back11_00940</name>
</gene>
<accession>A0A3G9J6U7</accession>
<dbReference type="AlphaFoldDB" id="A0A3G9J6U7"/>
<dbReference type="PIRSF" id="PIRSF005690">
    <property type="entry name" value="GerBA"/>
    <property type="match status" value="1"/>
</dbReference>
<dbReference type="KEGG" id="pbk:Back11_00940"/>